<dbReference type="SUPFAM" id="SSF53335">
    <property type="entry name" value="S-adenosyl-L-methionine-dependent methyltransferases"/>
    <property type="match status" value="1"/>
</dbReference>
<dbReference type="PANTHER" id="PTHR43591">
    <property type="entry name" value="METHYLTRANSFERASE"/>
    <property type="match status" value="1"/>
</dbReference>
<reference evidence="2 3" key="1">
    <citation type="submission" date="2019-04" db="EMBL/GenBank/DDBJ databases">
        <title>Comparative genomics and transcriptomics to analyze fruiting body development in filamentous ascomycetes.</title>
        <authorList>
            <consortium name="DOE Joint Genome Institute"/>
            <person name="Lutkenhaus R."/>
            <person name="Traeger S."/>
            <person name="Breuer J."/>
            <person name="Kuo A."/>
            <person name="Lipzen A."/>
            <person name="Pangilinan J."/>
            <person name="Dilworth D."/>
            <person name="Sandor L."/>
            <person name="Poggeler S."/>
            <person name="Barry K."/>
            <person name="Grigoriev I.V."/>
            <person name="Nowrousian M."/>
        </authorList>
    </citation>
    <scope>NUCLEOTIDE SEQUENCE [LARGE SCALE GENOMIC DNA]</scope>
    <source>
        <strain evidence="2 3">CBS 389.68</strain>
    </source>
</reference>
<keyword evidence="2" id="KW-0489">Methyltransferase</keyword>
<gene>
    <name evidence="2" type="ORF">EX30DRAFT_344456</name>
</gene>
<dbReference type="AlphaFoldDB" id="A0A4S2MJ67"/>
<keyword evidence="2" id="KW-0808">Transferase</keyword>
<evidence type="ECO:0000256" key="1">
    <source>
        <dbReference type="SAM" id="MobiDB-lite"/>
    </source>
</evidence>
<feature type="compositionally biased region" description="Low complexity" evidence="1">
    <location>
        <begin position="40"/>
        <end position="58"/>
    </location>
</feature>
<sequence length="361" mass="40669">MATSPTTPAPESSPNPPPVESTPEEHDVQHNQDPIEADDPAAFSDYSDSSSLASSTQSITSSIMEHVYTNGRRYHRKSSDENQQYLMPSDETEMDRLDMMHHMGLLTLDGELYSAPITESPHNVLDCGTGTGIWALEFGNMHTESNVIGVDLAPNQPAWTYPNVSFETDDLEKEWTYKKNHFNYIHSRTLGTAIKDWAKYTKQMFEHAAPGAFVEIAEHSVAAYCDDNTVPADSIYITYCTILSDALLKVGVDVRPYSARFFRQQLEAAGFVDIKVMSYKIPWGPWPKSKKFKYMGAVCAEIFRTGLEAYGLMAMTRLQNIPEEEAKSICTEFYKTMLAGKQHGYHLQWYIVARKPETTEA</sequence>
<dbReference type="OrthoDB" id="8300214at2759"/>
<organism evidence="2 3">
    <name type="scientific">Ascodesmis nigricans</name>
    <dbReference type="NCBI Taxonomy" id="341454"/>
    <lineage>
        <taxon>Eukaryota</taxon>
        <taxon>Fungi</taxon>
        <taxon>Dikarya</taxon>
        <taxon>Ascomycota</taxon>
        <taxon>Pezizomycotina</taxon>
        <taxon>Pezizomycetes</taxon>
        <taxon>Pezizales</taxon>
        <taxon>Ascodesmidaceae</taxon>
        <taxon>Ascodesmis</taxon>
    </lineage>
</organism>
<evidence type="ECO:0000313" key="3">
    <source>
        <dbReference type="Proteomes" id="UP000298138"/>
    </source>
</evidence>
<dbReference type="PANTHER" id="PTHR43591:SF31">
    <property type="entry name" value="LAEA-LIKE, PUTATIVE (AFU_ORTHOLOGUE AFUA_8G01930)-RELATED"/>
    <property type="match status" value="1"/>
</dbReference>
<dbReference type="InParanoid" id="A0A4S2MJ67"/>
<feature type="compositionally biased region" description="Pro residues" evidence="1">
    <location>
        <begin position="7"/>
        <end position="20"/>
    </location>
</feature>
<feature type="region of interest" description="Disordered" evidence="1">
    <location>
        <begin position="1"/>
        <end position="58"/>
    </location>
</feature>
<dbReference type="GO" id="GO:0008168">
    <property type="term" value="F:methyltransferase activity"/>
    <property type="evidence" value="ECO:0007669"/>
    <property type="project" value="UniProtKB-KW"/>
</dbReference>
<dbReference type="Proteomes" id="UP000298138">
    <property type="component" value="Unassembled WGS sequence"/>
</dbReference>
<accession>A0A4S2MJ67</accession>
<protein>
    <submittedName>
        <fullName evidence="2">S-adenosyl-L-methionine-dependent methyltransferase</fullName>
    </submittedName>
</protein>
<dbReference type="InterPro" id="IPR029063">
    <property type="entry name" value="SAM-dependent_MTases_sf"/>
</dbReference>
<dbReference type="Gene3D" id="3.40.50.150">
    <property type="entry name" value="Vaccinia Virus protein VP39"/>
    <property type="match status" value="1"/>
</dbReference>
<proteinExistence type="predicted"/>
<dbReference type="EMBL" id="ML220161">
    <property type="protein sequence ID" value="TGZ76986.1"/>
    <property type="molecule type" value="Genomic_DNA"/>
</dbReference>
<dbReference type="Pfam" id="PF13489">
    <property type="entry name" value="Methyltransf_23"/>
    <property type="match status" value="1"/>
</dbReference>
<dbReference type="STRING" id="341454.A0A4S2MJ67"/>
<dbReference type="CDD" id="cd02440">
    <property type="entry name" value="AdoMet_MTases"/>
    <property type="match status" value="1"/>
</dbReference>
<dbReference type="GO" id="GO:0032259">
    <property type="term" value="P:methylation"/>
    <property type="evidence" value="ECO:0007669"/>
    <property type="project" value="UniProtKB-KW"/>
</dbReference>
<evidence type="ECO:0000313" key="2">
    <source>
        <dbReference type="EMBL" id="TGZ76986.1"/>
    </source>
</evidence>
<name>A0A4S2MJ67_9PEZI</name>
<keyword evidence="3" id="KW-1185">Reference proteome</keyword>